<dbReference type="SUPFAM" id="SSF54909">
    <property type="entry name" value="Dimeric alpha+beta barrel"/>
    <property type="match status" value="1"/>
</dbReference>
<dbReference type="HOGENOM" id="CLU_131496_9_0_5"/>
<reference evidence="3" key="1">
    <citation type="journal article" date="2011" name="J. Bacteriol.">
        <title>Genome sequences of eight morphologically diverse alphaproteobacteria.</title>
        <authorList>
            <consortium name="US DOE Joint Genome Institute"/>
            <person name="Brown P.J."/>
            <person name="Kysela D.T."/>
            <person name="Buechlein A."/>
            <person name="Hemmerich C."/>
            <person name="Brun Y.V."/>
        </authorList>
    </citation>
    <scope>NUCLEOTIDE SEQUENCE [LARGE SCALE GENOMIC DNA]</scope>
    <source>
        <strain evidence="3">ATCC 49814 / DSM 5838 / IFAM 1418</strain>
    </source>
</reference>
<dbReference type="eggNOG" id="COG1359">
    <property type="taxonomic scope" value="Bacteria"/>
</dbReference>
<dbReference type="RefSeq" id="WP_015826449.1">
    <property type="nucleotide sequence ID" value="NC_012982.1"/>
</dbReference>
<keyword evidence="3" id="KW-1185">Reference proteome</keyword>
<sequence>MIGVTAKLEIQDGKQEEFEAIAKELVAKVNANEEGCLMYQLFKTQNSKTSYVFMEQYNSIDAIITHGKTEYFQAAQQKLGGCLAGAPVIEMHDLIG</sequence>
<dbReference type="STRING" id="582402.Hbal_0597"/>
<dbReference type="GO" id="GO:0004497">
    <property type="term" value="F:monooxygenase activity"/>
    <property type="evidence" value="ECO:0007669"/>
    <property type="project" value="UniProtKB-KW"/>
</dbReference>
<evidence type="ECO:0000313" key="3">
    <source>
        <dbReference type="Proteomes" id="UP000002745"/>
    </source>
</evidence>
<name>C6XNP6_HIRBI</name>
<evidence type="ECO:0000313" key="2">
    <source>
        <dbReference type="EMBL" id="ACT58299.1"/>
    </source>
</evidence>
<protein>
    <submittedName>
        <fullName evidence="2">Antibiotic biosynthesis monooxygenase</fullName>
    </submittedName>
</protein>
<evidence type="ECO:0000259" key="1">
    <source>
        <dbReference type="PROSITE" id="PS51725"/>
    </source>
</evidence>
<organism evidence="2 3">
    <name type="scientific">Hirschia baltica (strain ATCC 49814 / DSM 5838 / IFAM 1418)</name>
    <dbReference type="NCBI Taxonomy" id="582402"/>
    <lineage>
        <taxon>Bacteria</taxon>
        <taxon>Pseudomonadati</taxon>
        <taxon>Pseudomonadota</taxon>
        <taxon>Alphaproteobacteria</taxon>
        <taxon>Hyphomonadales</taxon>
        <taxon>Hyphomonadaceae</taxon>
        <taxon>Hirschia</taxon>
    </lineage>
</organism>
<dbReference type="EMBL" id="CP001678">
    <property type="protein sequence ID" value="ACT58299.1"/>
    <property type="molecule type" value="Genomic_DNA"/>
</dbReference>
<dbReference type="Pfam" id="PF03992">
    <property type="entry name" value="ABM"/>
    <property type="match status" value="1"/>
</dbReference>
<dbReference type="InterPro" id="IPR011008">
    <property type="entry name" value="Dimeric_a/b-barrel"/>
</dbReference>
<dbReference type="InterPro" id="IPR050744">
    <property type="entry name" value="AI-2_Isomerase_LsrG"/>
</dbReference>
<keyword evidence="2" id="KW-0503">Monooxygenase</keyword>
<gene>
    <name evidence="2" type="ordered locus">Hbal_0597</name>
</gene>
<dbReference type="InterPro" id="IPR007138">
    <property type="entry name" value="ABM_dom"/>
</dbReference>
<dbReference type="Gene3D" id="3.30.70.100">
    <property type="match status" value="1"/>
</dbReference>
<dbReference type="Proteomes" id="UP000002745">
    <property type="component" value="Chromosome"/>
</dbReference>
<accession>C6XNP6</accession>
<feature type="domain" description="ABM" evidence="1">
    <location>
        <begin position="2"/>
        <end position="91"/>
    </location>
</feature>
<dbReference type="PROSITE" id="PS51725">
    <property type="entry name" value="ABM"/>
    <property type="match status" value="1"/>
</dbReference>
<proteinExistence type="predicted"/>
<keyword evidence="2" id="KW-0560">Oxidoreductase</keyword>
<dbReference type="KEGG" id="hba:Hbal_0597"/>
<dbReference type="PANTHER" id="PTHR33336:SF15">
    <property type="entry name" value="ABM DOMAIN-CONTAINING PROTEIN"/>
    <property type="match status" value="1"/>
</dbReference>
<dbReference type="OrthoDB" id="287932at2"/>
<dbReference type="AlphaFoldDB" id="C6XNP6"/>
<dbReference type="PANTHER" id="PTHR33336">
    <property type="entry name" value="QUINOL MONOOXYGENASE YGIN-RELATED"/>
    <property type="match status" value="1"/>
</dbReference>